<dbReference type="Gene3D" id="2.40.70.10">
    <property type="entry name" value="Acid Proteases"/>
    <property type="match status" value="2"/>
</dbReference>
<dbReference type="Proteomes" id="UP001360560">
    <property type="component" value="Unassembled WGS sequence"/>
</dbReference>
<evidence type="ECO:0000256" key="7">
    <source>
        <dbReference type="RuleBase" id="RU000454"/>
    </source>
</evidence>
<evidence type="ECO:0000313" key="10">
    <source>
        <dbReference type="EMBL" id="GMM34668.1"/>
    </source>
</evidence>
<keyword evidence="4 7" id="KW-0064">Aspartyl protease</keyword>
<accession>A0AAV5QIK1</accession>
<dbReference type="GO" id="GO:0006508">
    <property type="term" value="P:proteolysis"/>
    <property type="evidence" value="ECO:0007669"/>
    <property type="project" value="UniProtKB-KW"/>
</dbReference>
<dbReference type="InterPro" id="IPR001969">
    <property type="entry name" value="Aspartic_peptidase_AS"/>
</dbReference>
<gene>
    <name evidence="10" type="ORF">DASC09_019930</name>
</gene>
<dbReference type="RefSeq" id="XP_064851668.1">
    <property type="nucleotide sequence ID" value="XM_064995596.1"/>
</dbReference>
<evidence type="ECO:0000256" key="5">
    <source>
        <dbReference type="ARBA" id="ARBA00022801"/>
    </source>
</evidence>
<organism evidence="10 11">
    <name type="scientific">Saccharomycopsis crataegensis</name>
    <dbReference type="NCBI Taxonomy" id="43959"/>
    <lineage>
        <taxon>Eukaryota</taxon>
        <taxon>Fungi</taxon>
        <taxon>Dikarya</taxon>
        <taxon>Ascomycota</taxon>
        <taxon>Saccharomycotina</taxon>
        <taxon>Saccharomycetes</taxon>
        <taxon>Saccharomycopsidaceae</taxon>
        <taxon>Saccharomycopsis</taxon>
    </lineage>
</organism>
<feature type="active site" evidence="6">
    <location>
        <position position="126"/>
    </location>
</feature>
<dbReference type="EMBL" id="BTFZ01000003">
    <property type="protein sequence ID" value="GMM34668.1"/>
    <property type="molecule type" value="Genomic_DNA"/>
</dbReference>
<dbReference type="PANTHER" id="PTHR47966:SF65">
    <property type="entry name" value="ASPARTIC-TYPE ENDOPEPTIDASE"/>
    <property type="match status" value="1"/>
</dbReference>
<evidence type="ECO:0000256" key="6">
    <source>
        <dbReference type="PIRSR" id="PIRSR601461-1"/>
    </source>
</evidence>
<dbReference type="PANTHER" id="PTHR47966">
    <property type="entry name" value="BETA-SITE APP-CLEAVING ENZYME, ISOFORM A-RELATED"/>
    <property type="match status" value="1"/>
</dbReference>
<evidence type="ECO:0000256" key="3">
    <source>
        <dbReference type="ARBA" id="ARBA00022729"/>
    </source>
</evidence>
<dbReference type="GO" id="GO:0004190">
    <property type="term" value="F:aspartic-type endopeptidase activity"/>
    <property type="evidence" value="ECO:0007669"/>
    <property type="project" value="UniProtKB-KW"/>
</dbReference>
<protein>
    <submittedName>
        <fullName evidence="10">Aspartic endopeptidase</fullName>
    </submittedName>
</protein>
<proteinExistence type="inferred from homology"/>
<dbReference type="PRINTS" id="PR00792">
    <property type="entry name" value="PEPSIN"/>
</dbReference>
<comment type="similarity">
    <text evidence="1 7">Belongs to the peptidase A1 family.</text>
</comment>
<dbReference type="InterPro" id="IPR033876">
    <property type="entry name" value="SAP-like"/>
</dbReference>
<dbReference type="AlphaFoldDB" id="A0AAV5QIK1"/>
<feature type="chain" id="PRO_5043663586" evidence="8">
    <location>
        <begin position="22"/>
        <end position="447"/>
    </location>
</feature>
<keyword evidence="2 7" id="KW-0645">Protease</keyword>
<dbReference type="InterPro" id="IPR033121">
    <property type="entry name" value="PEPTIDASE_A1"/>
</dbReference>
<reference evidence="10 11" key="1">
    <citation type="journal article" date="2023" name="Elife">
        <title>Identification of key yeast species and microbe-microbe interactions impacting larval growth of Drosophila in the wild.</title>
        <authorList>
            <person name="Mure A."/>
            <person name="Sugiura Y."/>
            <person name="Maeda R."/>
            <person name="Honda K."/>
            <person name="Sakurai N."/>
            <person name="Takahashi Y."/>
            <person name="Watada M."/>
            <person name="Katoh T."/>
            <person name="Gotoh A."/>
            <person name="Gotoh Y."/>
            <person name="Taniguchi I."/>
            <person name="Nakamura K."/>
            <person name="Hayashi T."/>
            <person name="Katayama T."/>
            <person name="Uemura T."/>
            <person name="Hattori Y."/>
        </authorList>
    </citation>
    <scope>NUCLEOTIDE SEQUENCE [LARGE SCALE GENOMIC DNA]</scope>
    <source>
        <strain evidence="10 11">SC-9</strain>
    </source>
</reference>
<dbReference type="CDD" id="cd05474">
    <property type="entry name" value="SAP_like"/>
    <property type="match status" value="1"/>
</dbReference>
<dbReference type="GO" id="GO:0071944">
    <property type="term" value="C:cell periphery"/>
    <property type="evidence" value="ECO:0007669"/>
    <property type="project" value="UniProtKB-ARBA"/>
</dbReference>
<evidence type="ECO:0000256" key="4">
    <source>
        <dbReference type="ARBA" id="ARBA00022750"/>
    </source>
</evidence>
<feature type="active site" evidence="6">
    <location>
        <position position="321"/>
    </location>
</feature>
<dbReference type="PROSITE" id="PS00141">
    <property type="entry name" value="ASP_PROTEASE"/>
    <property type="match status" value="1"/>
</dbReference>
<dbReference type="InterPro" id="IPR021109">
    <property type="entry name" value="Peptidase_aspartic_dom_sf"/>
</dbReference>
<evidence type="ECO:0000256" key="8">
    <source>
        <dbReference type="SAM" id="SignalP"/>
    </source>
</evidence>
<evidence type="ECO:0000259" key="9">
    <source>
        <dbReference type="PROSITE" id="PS51767"/>
    </source>
</evidence>
<evidence type="ECO:0000256" key="1">
    <source>
        <dbReference type="ARBA" id="ARBA00007447"/>
    </source>
</evidence>
<evidence type="ECO:0000256" key="2">
    <source>
        <dbReference type="ARBA" id="ARBA00022670"/>
    </source>
</evidence>
<sequence>MKFSNKIIFFLFLALVERITGAMPLKATGGHKKLNKRAAVGGPVTVNMSVNTTSTIKNTLPSSSNTTTTELQVKGVSKAIAGINGTTVSKDNLNLDVQLVIENDYSLYSAEFCFGTPCQKVSLQIDTGSSDLWIPATGSATGGTTNSAIQEHGTYSVNGSSTAIEFQDDTFSITYGDSSGANGYLVVDALQISDDITIDLATFEVATSNSAGQGVCGMGYLSEEVTSKEYLNLPALLKKNNITSSNSYSLYLNSEDATSGQIIFGAYDEAKYEGDLQKLPILKKNSDGSESSTYKALFVKLDGIMAENTELTTKSYDALIDTGTTLVYAPSDLYSNYTEKYGTYDSNAGSYTAPCDTVGTPLSFQFADTTIKVPFSDMLYNISLTNGSYYMKNGVQQCSIGMVESSGDYVILGDVFLRSAYTFINLDDNTISLGQVKYTSESSVVLV</sequence>
<dbReference type="GeneID" id="90072647"/>
<keyword evidence="3 8" id="KW-0732">Signal</keyword>
<feature type="domain" description="Peptidase A1" evidence="9">
    <location>
        <begin position="108"/>
        <end position="434"/>
    </location>
</feature>
<dbReference type="SUPFAM" id="SSF50630">
    <property type="entry name" value="Acid proteases"/>
    <property type="match status" value="1"/>
</dbReference>
<dbReference type="PROSITE" id="PS51767">
    <property type="entry name" value="PEPTIDASE_A1"/>
    <property type="match status" value="1"/>
</dbReference>
<name>A0AAV5QIK1_9ASCO</name>
<keyword evidence="5 7" id="KW-0378">Hydrolase</keyword>
<keyword evidence="11" id="KW-1185">Reference proteome</keyword>
<evidence type="ECO:0000313" key="11">
    <source>
        <dbReference type="Proteomes" id="UP001360560"/>
    </source>
</evidence>
<dbReference type="Pfam" id="PF00026">
    <property type="entry name" value="Asp"/>
    <property type="match status" value="1"/>
</dbReference>
<comment type="caution">
    <text evidence="10">The sequence shown here is derived from an EMBL/GenBank/DDBJ whole genome shotgun (WGS) entry which is preliminary data.</text>
</comment>
<feature type="signal peptide" evidence="8">
    <location>
        <begin position="1"/>
        <end position="21"/>
    </location>
</feature>
<dbReference type="InterPro" id="IPR001461">
    <property type="entry name" value="Aspartic_peptidase_A1"/>
</dbReference>